<keyword evidence="2" id="KW-1185">Reference proteome</keyword>
<dbReference type="BioCyc" id="AURANTIMONAS:SI859A1_01304-MONOMER"/>
<dbReference type="AlphaFoldDB" id="Q1YJ16"/>
<dbReference type="HOGENOM" id="CLU_2012689_0_0_5"/>
<gene>
    <name evidence="1" type="ORF">SI859A1_01304</name>
</gene>
<accession>Q1YJ16</accession>
<proteinExistence type="predicted"/>
<dbReference type="EMBL" id="AAPJ01000003">
    <property type="protein sequence ID" value="EAS49951.1"/>
    <property type="molecule type" value="Genomic_DNA"/>
</dbReference>
<sequence length="123" mass="13843">MTRTDAELEAIIMARTADILCQQLSVVDGVCRVEIYDPPGADDENWAVSLTASPERVEGEFYSKGGARGTVVSNPVDAHAARDDYERFLRDPASWSRELWAEFAKFDDVRWVIFGETLKMLRA</sequence>
<name>Q1YJ16_AURMS</name>
<evidence type="ECO:0000313" key="2">
    <source>
        <dbReference type="Proteomes" id="UP000000321"/>
    </source>
</evidence>
<dbReference type="RefSeq" id="WP_009209162.1">
    <property type="nucleotide sequence ID" value="NZ_BBWP01000041.1"/>
</dbReference>
<organism evidence="1 2">
    <name type="scientific">Aurantimonas manganoxydans (strain ATCC BAA-1229 / DSM 21871 / SI85-9A1)</name>
    <dbReference type="NCBI Taxonomy" id="287752"/>
    <lineage>
        <taxon>Bacteria</taxon>
        <taxon>Pseudomonadati</taxon>
        <taxon>Pseudomonadota</taxon>
        <taxon>Alphaproteobacteria</taxon>
        <taxon>Hyphomicrobiales</taxon>
        <taxon>Aurantimonadaceae</taxon>
        <taxon>Aurantimonas</taxon>
    </lineage>
</organism>
<evidence type="ECO:0000313" key="1">
    <source>
        <dbReference type="EMBL" id="EAS49951.1"/>
    </source>
</evidence>
<comment type="caution">
    <text evidence="1">The sequence shown here is derived from an EMBL/GenBank/DDBJ whole genome shotgun (WGS) entry which is preliminary data.</text>
</comment>
<reference evidence="1 2" key="1">
    <citation type="journal article" date="2008" name="Appl. Environ. Microbiol.">
        <title>Genomic insights into Mn(II) oxidation by the marine alphaproteobacterium Aurantimonas sp. strain SI85-9A1.</title>
        <authorList>
            <person name="Dick G.J."/>
            <person name="Podell S."/>
            <person name="Johnson H.A."/>
            <person name="Rivera-Espinoza Y."/>
            <person name="Bernier-Latmani R."/>
            <person name="McCarthy J.K."/>
            <person name="Torpey J.W."/>
            <person name="Clement B.G."/>
            <person name="Gaasterland T."/>
            <person name="Tebo B.M."/>
        </authorList>
    </citation>
    <scope>NUCLEOTIDE SEQUENCE [LARGE SCALE GENOMIC DNA]</scope>
    <source>
        <strain evidence="1 2">SI85-9A1</strain>
    </source>
</reference>
<dbReference type="Proteomes" id="UP000000321">
    <property type="component" value="Unassembled WGS sequence"/>
</dbReference>
<protein>
    <submittedName>
        <fullName evidence="1">Uncharacterized protein</fullName>
    </submittedName>
</protein>